<proteinExistence type="inferred from homology"/>
<comment type="function">
    <text evidence="1 9">Required for the export of heme to the periplasm for the biogenesis of c-type cytochromes.</text>
</comment>
<keyword evidence="9" id="KW-1003">Cell membrane</keyword>
<reference evidence="12" key="1">
    <citation type="journal article" date="2019" name="Int. J. Syst. Evol. Microbiol.">
        <title>The Global Catalogue of Microorganisms (GCM) 10K type strain sequencing project: providing services to taxonomists for standard genome sequencing and annotation.</title>
        <authorList>
            <consortium name="The Broad Institute Genomics Platform"/>
            <consortium name="The Broad Institute Genome Sequencing Center for Infectious Disease"/>
            <person name="Wu L."/>
            <person name="Ma J."/>
        </authorList>
    </citation>
    <scope>NUCLEOTIDE SEQUENCE [LARGE SCALE GENOMIC DNA]</scope>
    <source>
        <strain evidence="12">CCUG 51308</strain>
    </source>
</reference>
<dbReference type="InterPro" id="IPR002541">
    <property type="entry name" value="Cyt_c_assembly"/>
</dbReference>
<evidence type="ECO:0000256" key="8">
    <source>
        <dbReference type="ARBA" id="ARBA00023136"/>
    </source>
</evidence>
<evidence type="ECO:0000256" key="2">
    <source>
        <dbReference type="ARBA" id="ARBA00004141"/>
    </source>
</evidence>
<evidence type="ECO:0000256" key="7">
    <source>
        <dbReference type="ARBA" id="ARBA00022989"/>
    </source>
</evidence>
<dbReference type="InterPro" id="IPR045062">
    <property type="entry name" value="Cyt_c_biogenesis_CcsA/CcmC"/>
</dbReference>
<protein>
    <recommendedName>
        <fullName evidence="4 9">Heme exporter protein C</fullName>
    </recommendedName>
    <alternativeName>
        <fullName evidence="9">Cytochrome c-type biogenesis protein</fullName>
    </alternativeName>
</protein>
<evidence type="ECO:0000256" key="9">
    <source>
        <dbReference type="RuleBase" id="RU364092"/>
    </source>
</evidence>
<keyword evidence="5 9" id="KW-0812">Transmembrane</keyword>
<dbReference type="Proteomes" id="UP001596492">
    <property type="component" value="Unassembled WGS sequence"/>
</dbReference>
<evidence type="ECO:0000313" key="11">
    <source>
        <dbReference type="EMBL" id="MFC7292203.1"/>
    </source>
</evidence>
<feature type="domain" description="Cytochrome c assembly protein" evidence="10">
    <location>
        <begin position="20"/>
        <end position="181"/>
    </location>
</feature>
<dbReference type="PANTHER" id="PTHR30071">
    <property type="entry name" value="HEME EXPORTER PROTEIN C"/>
    <property type="match status" value="1"/>
</dbReference>
<comment type="subcellular location">
    <subcellularLocation>
        <location evidence="9">Cell inner membrane</location>
    </subcellularLocation>
    <subcellularLocation>
        <location evidence="2">Membrane</location>
        <topology evidence="2">Multi-pass membrane protein</topology>
    </subcellularLocation>
</comment>
<name>A0ABW2IML4_9PROT</name>
<dbReference type="EMBL" id="JBHTBR010000005">
    <property type="protein sequence ID" value="MFC7292203.1"/>
    <property type="molecule type" value="Genomic_DNA"/>
</dbReference>
<comment type="similarity">
    <text evidence="3 9">Belongs to the CcmC/CycZ/HelC family.</text>
</comment>
<evidence type="ECO:0000259" key="10">
    <source>
        <dbReference type="Pfam" id="PF01578"/>
    </source>
</evidence>
<keyword evidence="6 9" id="KW-0201">Cytochrome c-type biogenesis</keyword>
<keyword evidence="12" id="KW-1185">Reference proteome</keyword>
<organism evidence="11 12">
    <name type="scientific">Hirschia litorea</name>
    <dbReference type="NCBI Taxonomy" id="1199156"/>
    <lineage>
        <taxon>Bacteria</taxon>
        <taxon>Pseudomonadati</taxon>
        <taxon>Pseudomonadota</taxon>
        <taxon>Alphaproteobacteria</taxon>
        <taxon>Hyphomonadales</taxon>
        <taxon>Hyphomonadaceae</taxon>
        <taxon>Hirschia</taxon>
    </lineage>
</organism>
<keyword evidence="7 9" id="KW-1133">Transmembrane helix</keyword>
<accession>A0ABW2IML4</accession>
<keyword evidence="9" id="KW-0813">Transport</keyword>
<keyword evidence="8 9" id="KW-0472">Membrane</keyword>
<feature type="transmembrane region" description="Helical" evidence="9">
    <location>
        <begin position="21"/>
        <end position="40"/>
    </location>
</feature>
<keyword evidence="9" id="KW-0997">Cell inner membrane</keyword>
<feature type="transmembrane region" description="Helical" evidence="9">
    <location>
        <begin position="60"/>
        <end position="81"/>
    </location>
</feature>
<dbReference type="InterPro" id="IPR003557">
    <property type="entry name" value="Cyt_c_biogenesis_CcmC"/>
</dbReference>
<comment type="caution">
    <text evidence="11">The sequence shown here is derived from an EMBL/GenBank/DDBJ whole genome shotgun (WGS) entry which is preliminary data.</text>
</comment>
<dbReference type="NCBIfam" id="TIGR01191">
    <property type="entry name" value="ccmC"/>
    <property type="match status" value="1"/>
</dbReference>
<evidence type="ECO:0000256" key="6">
    <source>
        <dbReference type="ARBA" id="ARBA00022748"/>
    </source>
</evidence>
<sequence>MISTFANPHKFMSATRLAGPIMLALSALALAIGAYVGLFIAPADYRQGDAVRIMFVHVPAAMMCMGAYTCMAGASLSSLIWKHALADIAGKSIAPIGAVFTAICLMTGSLWGRPIWNTWWEWDARLTSVLVLFFLYLGYMAIWSAFETQQKAGRAAAILCLVGVVNIPIIKWSVNWWSTLHQKASVRLADDWTEKLGTPSEIIHSELPQPFISPLLMVLLGYGLLFGALVIINMRAEIYARRSEALVQRRYAQEEDD</sequence>
<dbReference type="PANTHER" id="PTHR30071:SF1">
    <property type="entry name" value="CYTOCHROME B_B6 PROTEIN-RELATED"/>
    <property type="match status" value="1"/>
</dbReference>
<feature type="transmembrane region" description="Helical" evidence="9">
    <location>
        <begin position="155"/>
        <end position="174"/>
    </location>
</feature>
<evidence type="ECO:0000256" key="1">
    <source>
        <dbReference type="ARBA" id="ARBA00002442"/>
    </source>
</evidence>
<dbReference type="Pfam" id="PF01578">
    <property type="entry name" value="Cytochrom_C_asm"/>
    <property type="match status" value="1"/>
</dbReference>
<evidence type="ECO:0000256" key="4">
    <source>
        <dbReference type="ARBA" id="ARBA00016463"/>
    </source>
</evidence>
<evidence type="ECO:0000313" key="12">
    <source>
        <dbReference type="Proteomes" id="UP001596492"/>
    </source>
</evidence>
<feature type="transmembrane region" description="Helical" evidence="9">
    <location>
        <begin position="93"/>
        <end position="112"/>
    </location>
</feature>
<dbReference type="RefSeq" id="WP_382167441.1">
    <property type="nucleotide sequence ID" value="NZ_JBHTBR010000005.1"/>
</dbReference>
<dbReference type="PRINTS" id="PR01386">
    <property type="entry name" value="CCMCBIOGNSIS"/>
</dbReference>
<feature type="transmembrane region" description="Helical" evidence="9">
    <location>
        <begin position="124"/>
        <end position="143"/>
    </location>
</feature>
<gene>
    <name evidence="9" type="primary">ccmC</name>
    <name evidence="11" type="ORF">ACFQS8_11290</name>
</gene>
<evidence type="ECO:0000256" key="3">
    <source>
        <dbReference type="ARBA" id="ARBA00005840"/>
    </source>
</evidence>
<feature type="transmembrane region" description="Helical" evidence="9">
    <location>
        <begin position="211"/>
        <end position="232"/>
    </location>
</feature>
<evidence type="ECO:0000256" key="5">
    <source>
        <dbReference type="ARBA" id="ARBA00022692"/>
    </source>
</evidence>